<sequence>MRLAPDEPLYTDWPLMPGVFTLLSGRYLIWPFAILIKSLFSSHSDFGSSFTEPTPVMMLPEEAGEVMLAISNLQSAVPNESAFRPVAVVLRIIISANELPSSCVRRFMPGVRLR</sequence>
<dbReference type="EMBL" id="CAEZXM010000129">
    <property type="protein sequence ID" value="CAB4691739.1"/>
    <property type="molecule type" value="Genomic_DNA"/>
</dbReference>
<evidence type="ECO:0000313" key="1">
    <source>
        <dbReference type="EMBL" id="CAB4691739.1"/>
    </source>
</evidence>
<name>A0A6J6NYR1_9ZZZZ</name>
<proteinExistence type="predicted"/>
<dbReference type="AlphaFoldDB" id="A0A6J6NYR1"/>
<organism evidence="1">
    <name type="scientific">freshwater metagenome</name>
    <dbReference type="NCBI Taxonomy" id="449393"/>
    <lineage>
        <taxon>unclassified sequences</taxon>
        <taxon>metagenomes</taxon>
        <taxon>ecological metagenomes</taxon>
    </lineage>
</organism>
<protein>
    <submittedName>
        <fullName evidence="1">Unannotated protein</fullName>
    </submittedName>
</protein>
<gene>
    <name evidence="1" type="ORF">UFOPK2366_00797</name>
</gene>
<accession>A0A6J6NYR1</accession>
<reference evidence="1" key="1">
    <citation type="submission" date="2020-05" db="EMBL/GenBank/DDBJ databases">
        <authorList>
            <person name="Chiriac C."/>
            <person name="Salcher M."/>
            <person name="Ghai R."/>
            <person name="Kavagutti S V."/>
        </authorList>
    </citation>
    <scope>NUCLEOTIDE SEQUENCE</scope>
</reference>